<dbReference type="GO" id="GO:0008757">
    <property type="term" value="F:S-adenosylmethionine-dependent methyltransferase activity"/>
    <property type="evidence" value="ECO:0007669"/>
    <property type="project" value="UniProtKB-ARBA"/>
</dbReference>
<evidence type="ECO:0000259" key="7">
    <source>
        <dbReference type="PROSITE" id="PS51313"/>
    </source>
</evidence>
<dbReference type="FunFam" id="1.20.120.1130:FF:000001">
    <property type="entry name" value="Vacuolar protein sorting-associated protein 28 homolog"/>
    <property type="match status" value="1"/>
</dbReference>
<organism evidence="8 9">
    <name type="scientific">Pleomassaria siparia CBS 279.74</name>
    <dbReference type="NCBI Taxonomy" id="1314801"/>
    <lineage>
        <taxon>Eukaryota</taxon>
        <taxon>Fungi</taxon>
        <taxon>Dikarya</taxon>
        <taxon>Ascomycota</taxon>
        <taxon>Pezizomycotina</taxon>
        <taxon>Dothideomycetes</taxon>
        <taxon>Pleosporomycetidae</taxon>
        <taxon>Pleosporales</taxon>
        <taxon>Pleomassariaceae</taxon>
        <taxon>Pleomassaria</taxon>
    </lineage>
</organism>
<keyword evidence="3" id="KW-0967">Endosome</keyword>
<comment type="similarity">
    <text evidence="5">Belongs to the VPS28 family.</text>
</comment>
<keyword evidence="9" id="KW-1185">Reference proteome</keyword>
<evidence type="ECO:0000259" key="6">
    <source>
        <dbReference type="PROSITE" id="PS51310"/>
    </source>
</evidence>
<dbReference type="OrthoDB" id="2671at2759"/>
<evidence type="ECO:0000313" key="9">
    <source>
        <dbReference type="Proteomes" id="UP000799428"/>
    </source>
</evidence>
<evidence type="ECO:0000256" key="3">
    <source>
        <dbReference type="ARBA" id="ARBA00022753"/>
    </source>
</evidence>
<name>A0A6G1K343_9PLEO</name>
<evidence type="ECO:0000256" key="2">
    <source>
        <dbReference type="ARBA" id="ARBA00022448"/>
    </source>
</evidence>
<dbReference type="Gene3D" id="1.20.120.1130">
    <property type="match status" value="1"/>
</dbReference>
<dbReference type="InterPro" id="IPR038358">
    <property type="entry name" value="VPS28_N_sf"/>
</dbReference>
<dbReference type="GO" id="GO:0044877">
    <property type="term" value="F:protein-containing complex binding"/>
    <property type="evidence" value="ECO:0007669"/>
    <property type="project" value="TreeGrafter"/>
</dbReference>
<dbReference type="InterPro" id="IPR029063">
    <property type="entry name" value="SAM-dependent_MTases_sf"/>
</dbReference>
<dbReference type="InterPro" id="IPR019410">
    <property type="entry name" value="Methyltransf_16"/>
</dbReference>
<dbReference type="SUPFAM" id="SSF53335">
    <property type="entry name" value="S-adenosyl-L-methionine-dependent methyltransferases"/>
    <property type="match status" value="1"/>
</dbReference>
<dbReference type="EMBL" id="MU005774">
    <property type="protein sequence ID" value="KAF2707286.1"/>
    <property type="molecule type" value="Genomic_DNA"/>
</dbReference>
<dbReference type="PROSITE" id="PS51313">
    <property type="entry name" value="VPS28_N"/>
    <property type="match status" value="1"/>
</dbReference>
<dbReference type="Pfam" id="PF10294">
    <property type="entry name" value="Methyltransf_16"/>
    <property type="match status" value="1"/>
</dbReference>
<dbReference type="Gene3D" id="1.20.1440.200">
    <property type="match status" value="1"/>
</dbReference>
<dbReference type="FunFam" id="1.20.1440.200:FF:000003">
    <property type="entry name" value="Vacuolar protein sorting-associated protein 28"/>
    <property type="match status" value="1"/>
</dbReference>
<evidence type="ECO:0000256" key="4">
    <source>
        <dbReference type="ARBA" id="ARBA00022927"/>
    </source>
</evidence>
<keyword evidence="2 5" id="KW-0813">Transport</keyword>
<dbReference type="PANTHER" id="PTHR12937:SF0">
    <property type="entry name" value="VACUOLAR PROTEIN SORTING-ASSOCIATED PROTEIN 28 HOMOLOG"/>
    <property type="match status" value="1"/>
</dbReference>
<dbReference type="SUPFAM" id="SSF140427">
    <property type="entry name" value="VPS28 C-terminal domain-like"/>
    <property type="match status" value="1"/>
</dbReference>
<dbReference type="InterPro" id="IPR017899">
    <property type="entry name" value="VPS28_C"/>
</dbReference>
<dbReference type="Proteomes" id="UP000799428">
    <property type="component" value="Unassembled WGS sequence"/>
</dbReference>
<proteinExistence type="inferred from homology"/>
<dbReference type="CDD" id="cd02440">
    <property type="entry name" value="AdoMet_MTases"/>
    <property type="match status" value="1"/>
</dbReference>
<dbReference type="GO" id="GO:0043328">
    <property type="term" value="P:protein transport to vacuole involved in ubiquitin-dependent protein catabolic process via the multivesicular body sorting pathway"/>
    <property type="evidence" value="ECO:0007669"/>
    <property type="project" value="TreeGrafter"/>
</dbReference>
<dbReference type="AlphaFoldDB" id="A0A6G1K343"/>
<dbReference type="GO" id="GO:0000813">
    <property type="term" value="C:ESCRT I complex"/>
    <property type="evidence" value="ECO:0007669"/>
    <property type="project" value="InterPro"/>
</dbReference>
<evidence type="ECO:0000313" key="8">
    <source>
        <dbReference type="EMBL" id="KAF2707286.1"/>
    </source>
</evidence>
<reference evidence="8" key="1">
    <citation type="journal article" date="2020" name="Stud. Mycol.">
        <title>101 Dothideomycetes genomes: a test case for predicting lifestyles and emergence of pathogens.</title>
        <authorList>
            <person name="Haridas S."/>
            <person name="Albert R."/>
            <person name="Binder M."/>
            <person name="Bloem J."/>
            <person name="Labutti K."/>
            <person name="Salamov A."/>
            <person name="Andreopoulos B."/>
            <person name="Baker S."/>
            <person name="Barry K."/>
            <person name="Bills G."/>
            <person name="Bluhm B."/>
            <person name="Cannon C."/>
            <person name="Castanera R."/>
            <person name="Culley D."/>
            <person name="Daum C."/>
            <person name="Ezra D."/>
            <person name="Gonzalez J."/>
            <person name="Henrissat B."/>
            <person name="Kuo A."/>
            <person name="Liang C."/>
            <person name="Lipzen A."/>
            <person name="Lutzoni F."/>
            <person name="Magnuson J."/>
            <person name="Mondo S."/>
            <person name="Nolan M."/>
            <person name="Ohm R."/>
            <person name="Pangilinan J."/>
            <person name="Park H.-J."/>
            <person name="Ramirez L."/>
            <person name="Alfaro M."/>
            <person name="Sun H."/>
            <person name="Tritt A."/>
            <person name="Yoshinaga Y."/>
            <person name="Zwiers L.-H."/>
            <person name="Turgeon B."/>
            <person name="Goodwin S."/>
            <person name="Spatafora J."/>
            <person name="Crous P."/>
            <person name="Grigoriev I."/>
        </authorList>
    </citation>
    <scope>NUCLEOTIDE SEQUENCE</scope>
    <source>
        <strain evidence="8">CBS 279.74</strain>
    </source>
</reference>
<dbReference type="SUPFAM" id="SSF140111">
    <property type="entry name" value="Endosomal sorting complex assembly domain"/>
    <property type="match status" value="1"/>
</dbReference>
<protein>
    <submittedName>
        <fullName evidence="8">VPS28-domain-containing protein</fullName>
    </submittedName>
</protein>
<dbReference type="InterPro" id="IPR037206">
    <property type="entry name" value="VPS28_C_sf"/>
</dbReference>
<dbReference type="PROSITE" id="PS51310">
    <property type="entry name" value="VPS28_C"/>
    <property type="match status" value="1"/>
</dbReference>
<evidence type="ECO:0000256" key="5">
    <source>
        <dbReference type="PROSITE-ProRule" id="PRU00642"/>
    </source>
</evidence>
<dbReference type="PANTHER" id="PTHR12937">
    <property type="entry name" value="VACUOLAR PROTEIN SORTING 28, ISOFORM 2 VPS28"/>
    <property type="match status" value="1"/>
</dbReference>
<dbReference type="GO" id="GO:0031902">
    <property type="term" value="C:late endosome membrane"/>
    <property type="evidence" value="ECO:0007669"/>
    <property type="project" value="UniProtKB-SubCell"/>
</dbReference>
<keyword evidence="4 5" id="KW-0653">Protein transport</keyword>
<comment type="subcellular location">
    <subcellularLocation>
        <location evidence="1">Late endosome membrane</location>
        <topology evidence="1">Peripheral membrane protein</topology>
    </subcellularLocation>
</comment>
<accession>A0A6G1K343</accession>
<dbReference type="Pfam" id="PF03997">
    <property type="entry name" value="VPS28"/>
    <property type="match status" value="1"/>
</dbReference>
<dbReference type="InterPro" id="IPR037202">
    <property type="entry name" value="ESCRT_assembly_dom"/>
</dbReference>
<dbReference type="InterPro" id="IPR007143">
    <property type="entry name" value="Vps28"/>
</dbReference>
<feature type="domain" description="VPS28 N-terminal" evidence="7">
    <location>
        <begin position="19"/>
        <end position="127"/>
    </location>
</feature>
<gene>
    <name evidence="8" type="ORF">K504DRAFT_470478</name>
</gene>
<evidence type="ECO:0000256" key="1">
    <source>
        <dbReference type="ARBA" id="ARBA00004633"/>
    </source>
</evidence>
<feature type="domain" description="VPS28 C-terminal" evidence="6">
    <location>
        <begin position="140"/>
        <end position="234"/>
    </location>
</feature>
<sequence length="594" mass="66066">MYGNRQLAYAPTPYVPRSALSATINLDEEVKLSSTSTERDLYDSLAEIYSIIITVDALEKAYLKDSITEDDYTETCSRLLKQYKSNLADETVARAFGDLETFKREWDMECPRATERLRVGIPITVEQGPTHPHNSQGDSADATLVVNATENFITLLDAIKIGLIEKDTLHPLLVEIIQAVNKVTDKEFESKGKIVQWLITLNQMRAAEKLDDEQAREFQFDMEQAYYGFKATGSDPYANTVPVLDLPQLYTKPSAEAILETLVLLTSAPPSWESNDAKNQEGSQYTQQAQVQRRAVHINPEGVTQYLTGIVSNDLRWIEDDEAKEKIWDQASARLSERSGRTAMGAMSRRFRIPSSTGSFELSIHEPTMLGDDLGLKTWAASYLLAKRLHTFKLVTAGSSERPRVLELGSGTGLVGLAMAGLGAEVVLTDLASIYPNLTRNVQDNSGVVQQTNGSALSGVLDWNTPTSLQVFPEGASNAEDGGVFISERFPLILAADSLYSPDHPRMLVESISAWLSLDKPSRVIVEFPYRVAYLPQIEDFRERMGKIGLHIVEEGEEKGYDDWGGSGENEDEDDRAVVTCWYSIWGREGRVLL</sequence>
<dbReference type="InterPro" id="IPR017898">
    <property type="entry name" value="VPS28_N"/>
</dbReference>
<dbReference type="Gene3D" id="3.40.50.150">
    <property type="entry name" value="Vaccinia Virus protein VP39"/>
    <property type="match status" value="1"/>
</dbReference>